<evidence type="ECO:0008006" key="4">
    <source>
        <dbReference type="Google" id="ProtNLM"/>
    </source>
</evidence>
<reference evidence="2 3" key="1">
    <citation type="submission" date="2019-03" db="EMBL/GenBank/DDBJ databases">
        <title>Genomic Encyclopedia of Type Strains, Phase IV (KMG-IV): sequencing the most valuable type-strain genomes for metagenomic binning, comparative biology and taxonomic classification.</title>
        <authorList>
            <person name="Goeker M."/>
        </authorList>
    </citation>
    <scope>NUCLEOTIDE SEQUENCE [LARGE SCALE GENOMIC DNA]</scope>
    <source>
        <strain evidence="2 3">DSM 28697</strain>
    </source>
</reference>
<evidence type="ECO:0000313" key="3">
    <source>
        <dbReference type="Proteomes" id="UP000295632"/>
    </source>
</evidence>
<proteinExistence type="predicted"/>
<evidence type="ECO:0000313" key="2">
    <source>
        <dbReference type="EMBL" id="TDQ40375.1"/>
    </source>
</evidence>
<dbReference type="Pfam" id="PF04748">
    <property type="entry name" value="Polysacc_deac_2"/>
    <property type="match status" value="1"/>
</dbReference>
<dbReference type="AlphaFoldDB" id="A0A4R6U749"/>
<dbReference type="OrthoDB" id="9784811at2"/>
<dbReference type="RefSeq" id="WP_133580196.1">
    <property type="nucleotide sequence ID" value="NZ_SNYJ01000006.1"/>
</dbReference>
<dbReference type="Proteomes" id="UP000295632">
    <property type="component" value="Unassembled WGS sequence"/>
</dbReference>
<evidence type="ECO:0000256" key="1">
    <source>
        <dbReference type="SAM" id="SignalP"/>
    </source>
</evidence>
<keyword evidence="1" id="KW-0732">Signal</keyword>
<keyword evidence="3" id="KW-1185">Reference proteome</keyword>
<sequence>MSVTFRMILSFCMLLSPGLNEASAQMVSNEISSAMSGRIPDEQSTKKISIVIDDFGNRMVGTEAILALPIPLTVAVMPFLRSSKEDAEGAHRRGHEVIIHMPMEPNYGKKEWLGPGALTTDLDDAEIRKRVEAAIANIPHAVGMNNHMGSKVTADRRIMAIVMEVCREHGLFYLDSRTTYKSVIPEVAAAYHVPVLSNKLFLDDRYTQGHIQGQLGLLMQHLQEDQDVIAIGHVGPSGKNVASTLRQWSSEVKNKADFVTASQLISPEERELQILP</sequence>
<name>A0A4R6U749_9BACI</name>
<dbReference type="EMBL" id="SNYJ01000006">
    <property type="protein sequence ID" value="TDQ40375.1"/>
    <property type="molecule type" value="Genomic_DNA"/>
</dbReference>
<dbReference type="PANTHER" id="PTHR30105">
    <property type="entry name" value="UNCHARACTERIZED YIBQ-RELATED"/>
    <property type="match status" value="1"/>
</dbReference>
<gene>
    <name evidence="2" type="ORF">EV213_10691</name>
</gene>
<dbReference type="GO" id="GO:0005975">
    <property type="term" value="P:carbohydrate metabolic process"/>
    <property type="evidence" value="ECO:0007669"/>
    <property type="project" value="InterPro"/>
</dbReference>
<dbReference type="CDD" id="cd10936">
    <property type="entry name" value="CE4_DAC2"/>
    <property type="match status" value="1"/>
</dbReference>
<dbReference type="SUPFAM" id="SSF88713">
    <property type="entry name" value="Glycoside hydrolase/deacetylase"/>
    <property type="match status" value="1"/>
</dbReference>
<accession>A0A4R6U749</accession>
<dbReference type="Gene3D" id="3.20.20.370">
    <property type="entry name" value="Glycoside hydrolase/deacetylase"/>
    <property type="match status" value="1"/>
</dbReference>
<dbReference type="PANTHER" id="PTHR30105:SF2">
    <property type="entry name" value="DIVERGENT POLYSACCHARIDE DEACETYLASE SUPERFAMILY"/>
    <property type="match status" value="1"/>
</dbReference>
<feature type="chain" id="PRO_5020556527" description="Divergent polysaccharide deacetylase" evidence="1">
    <location>
        <begin position="25"/>
        <end position="276"/>
    </location>
</feature>
<organism evidence="2 3">
    <name type="scientific">Aureibacillus halotolerans</name>
    <dbReference type="NCBI Taxonomy" id="1508390"/>
    <lineage>
        <taxon>Bacteria</taxon>
        <taxon>Bacillati</taxon>
        <taxon>Bacillota</taxon>
        <taxon>Bacilli</taxon>
        <taxon>Bacillales</taxon>
        <taxon>Bacillaceae</taxon>
        <taxon>Aureibacillus</taxon>
    </lineage>
</organism>
<dbReference type="InterPro" id="IPR006837">
    <property type="entry name" value="Divergent_DAC"/>
</dbReference>
<comment type="caution">
    <text evidence="2">The sequence shown here is derived from an EMBL/GenBank/DDBJ whole genome shotgun (WGS) entry which is preliminary data.</text>
</comment>
<protein>
    <recommendedName>
        <fullName evidence="4">Divergent polysaccharide deacetylase</fullName>
    </recommendedName>
</protein>
<feature type="signal peptide" evidence="1">
    <location>
        <begin position="1"/>
        <end position="24"/>
    </location>
</feature>
<dbReference type="InterPro" id="IPR011330">
    <property type="entry name" value="Glyco_hydro/deAcase_b/a-brl"/>
</dbReference>